<feature type="region of interest" description="Disordered" evidence="1">
    <location>
        <begin position="30"/>
        <end position="76"/>
    </location>
</feature>
<gene>
    <name evidence="2" type="ordered locus">sce1341</name>
</gene>
<evidence type="ECO:0000256" key="1">
    <source>
        <dbReference type="SAM" id="MobiDB-lite"/>
    </source>
</evidence>
<organism evidence="2 3">
    <name type="scientific">Sorangium cellulosum (strain So ce56)</name>
    <name type="common">Polyangium cellulosum (strain So ce56)</name>
    <dbReference type="NCBI Taxonomy" id="448385"/>
    <lineage>
        <taxon>Bacteria</taxon>
        <taxon>Pseudomonadati</taxon>
        <taxon>Myxococcota</taxon>
        <taxon>Polyangia</taxon>
        <taxon>Polyangiales</taxon>
        <taxon>Polyangiaceae</taxon>
        <taxon>Sorangium</taxon>
    </lineage>
</organism>
<feature type="compositionally biased region" description="Low complexity" evidence="1">
    <location>
        <begin position="53"/>
        <end position="63"/>
    </location>
</feature>
<evidence type="ECO:0000313" key="3">
    <source>
        <dbReference type="Proteomes" id="UP000002139"/>
    </source>
</evidence>
<keyword evidence="3" id="KW-1185">Reference proteome</keyword>
<dbReference type="EMBL" id="AM746676">
    <property type="protein sequence ID" value="CAN91499.1"/>
    <property type="molecule type" value="Genomic_DNA"/>
</dbReference>
<reference evidence="2 3" key="1">
    <citation type="journal article" date="2007" name="Nat. Biotechnol.">
        <title>Complete genome sequence of the myxobacterium Sorangium cellulosum.</title>
        <authorList>
            <person name="Schneiker S."/>
            <person name="Perlova O."/>
            <person name="Kaiser O."/>
            <person name="Gerth K."/>
            <person name="Alici A."/>
            <person name="Altmeyer M.O."/>
            <person name="Bartels D."/>
            <person name="Bekel T."/>
            <person name="Beyer S."/>
            <person name="Bode E."/>
            <person name="Bode H.B."/>
            <person name="Bolten C.J."/>
            <person name="Choudhuri J.V."/>
            <person name="Doss S."/>
            <person name="Elnakady Y.A."/>
            <person name="Frank B."/>
            <person name="Gaigalat L."/>
            <person name="Goesmann A."/>
            <person name="Groeger C."/>
            <person name="Gross F."/>
            <person name="Jelsbak L."/>
            <person name="Jelsbak L."/>
            <person name="Kalinowski J."/>
            <person name="Kegler C."/>
            <person name="Knauber T."/>
            <person name="Konietzny S."/>
            <person name="Kopp M."/>
            <person name="Krause L."/>
            <person name="Krug D."/>
            <person name="Linke B."/>
            <person name="Mahmud T."/>
            <person name="Martinez-Arias R."/>
            <person name="McHardy A.C."/>
            <person name="Merai M."/>
            <person name="Meyer F."/>
            <person name="Mormann S."/>
            <person name="Munoz-Dorado J."/>
            <person name="Perez J."/>
            <person name="Pradella S."/>
            <person name="Rachid S."/>
            <person name="Raddatz G."/>
            <person name="Rosenau F."/>
            <person name="Rueckert C."/>
            <person name="Sasse F."/>
            <person name="Scharfe M."/>
            <person name="Schuster S.C."/>
            <person name="Suen G."/>
            <person name="Treuner-Lange A."/>
            <person name="Velicer G.J."/>
            <person name="Vorholter F.-J."/>
            <person name="Weissman K.J."/>
            <person name="Welch R.D."/>
            <person name="Wenzel S.C."/>
            <person name="Whitworth D.E."/>
            <person name="Wilhelm S."/>
            <person name="Wittmann C."/>
            <person name="Bloecker H."/>
            <person name="Puehler A."/>
            <person name="Mueller R."/>
        </authorList>
    </citation>
    <scope>NUCLEOTIDE SEQUENCE [LARGE SCALE GENOMIC DNA]</scope>
    <source>
        <strain evidence="3">So ce56</strain>
    </source>
</reference>
<name>A9F738_SORC5</name>
<sequence length="76" mass="7791">MRRARQALRCGISPLPGILFSAACVEETLPPEATAGGSTGNLHETSGAGEGGAASAELTALGELHVSRPYEEERSP</sequence>
<accession>A9F738</accession>
<dbReference type="HOGENOM" id="CLU_2652559_0_0_7"/>
<dbReference type="Proteomes" id="UP000002139">
    <property type="component" value="Chromosome"/>
</dbReference>
<dbReference type="PROSITE" id="PS51257">
    <property type="entry name" value="PROKAR_LIPOPROTEIN"/>
    <property type="match status" value="1"/>
</dbReference>
<dbReference type="AlphaFoldDB" id="A9F738"/>
<proteinExistence type="predicted"/>
<dbReference type="KEGG" id="scl:sce1341"/>
<dbReference type="STRING" id="448385.sce1341"/>
<evidence type="ECO:0000313" key="2">
    <source>
        <dbReference type="EMBL" id="CAN91499.1"/>
    </source>
</evidence>
<dbReference type="RefSeq" id="WP_012233976.1">
    <property type="nucleotide sequence ID" value="NC_010162.1"/>
</dbReference>
<protein>
    <submittedName>
        <fullName evidence="2">Uncharacterized protein</fullName>
    </submittedName>
</protein>
<feature type="compositionally biased region" description="Basic and acidic residues" evidence="1">
    <location>
        <begin position="65"/>
        <end position="76"/>
    </location>
</feature>